<evidence type="ECO:0000259" key="2">
    <source>
        <dbReference type="Pfam" id="PF00561"/>
    </source>
</evidence>
<feature type="domain" description="AB hydrolase-1" evidence="2">
    <location>
        <begin position="11"/>
        <end position="125"/>
    </location>
</feature>
<dbReference type="Pfam" id="PF00561">
    <property type="entry name" value="Abhydrolase_1"/>
    <property type="match status" value="1"/>
</dbReference>
<dbReference type="SUPFAM" id="SSF53474">
    <property type="entry name" value="alpha/beta-Hydrolases"/>
    <property type="match status" value="1"/>
</dbReference>
<dbReference type="Proteomes" id="UP000635565">
    <property type="component" value="Unassembled WGS sequence"/>
</dbReference>
<dbReference type="InterPro" id="IPR000073">
    <property type="entry name" value="AB_hydrolase_1"/>
</dbReference>
<name>A0ABQ3VKV0_9CHLR</name>
<dbReference type="InterPro" id="IPR050266">
    <property type="entry name" value="AB_hydrolase_sf"/>
</dbReference>
<gene>
    <name evidence="3" type="ORF">KSZ_48430</name>
</gene>
<feature type="region of interest" description="Disordered" evidence="1">
    <location>
        <begin position="275"/>
        <end position="318"/>
    </location>
</feature>
<evidence type="ECO:0000313" key="4">
    <source>
        <dbReference type="Proteomes" id="UP000635565"/>
    </source>
</evidence>
<dbReference type="PANTHER" id="PTHR43798">
    <property type="entry name" value="MONOACYLGLYCEROL LIPASE"/>
    <property type="match status" value="1"/>
</dbReference>
<dbReference type="Gene3D" id="3.40.50.1820">
    <property type="entry name" value="alpha/beta hydrolase"/>
    <property type="match status" value="1"/>
</dbReference>
<feature type="compositionally biased region" description="Basic residues" evidence="1">
    <location>
        <begin position="279"/>
        <end position="295"/>
    </location>
</feature>
<dbReference type="PANTHER" id="PTHR43798:SF33">
    <property type="entry name" value="HYDROLASE, PUTATIVE (AFU_ORTHOLOGUE AFUA_2G14860)-RELATED"/>
    <property type="match status" value="1"/>
</dbReference>
<organism evidence="3 4">
    <name type="scientific">Dictyobacter formicarum</name>
    <dbReference type="NCBI Taxonomy" id="2778368"/>
    <lineage>
        <taxon>Bacteria</taxon>
        <taxon>Bacillati</taxon>
        <taxon>Chloroflexota</taxon>
        <taxon>Ktedonobacteria</taxon>
        <taxon>Ktedonobacterales</taxon>
        <taxon>Dictyobacteraceae</taxon>
        <taxon>Dictyobacter</taxon>
    </lineage>
</organism>
<sequence>MLRYRLEGSGPPLLLIHGWGVTFAIWQNLAPLLKSHFQLIMIELPGLGGSPHVAADEPYYQICAEAIEEVRQFLSIEHWAMLAYSSGTRAAEAYVKRYPQSVGHAIFLCPTYILEIWALFVRLLDGPHSPALMQWVFSDWRLHSLVRALGFNWQQHQYTYVWKKEIELQPIDILVRSLCEMPGQGRTPFYVPSIPTLFIWGGRDALIARPRHLGPHDVVIPANHSAPMLAAPYVAEVVLPFLTEGRIVNVSKPRVKRPRRPLRLDAGQGKLRPIEYKQWLKRQGKKPGQRRRFTLKRQAGLQTSRNSDQRSSSRGAQR</sequence>
<feature type="compositionally biased region" description="Polar residues" evidence="1">
    <location>
        <begin position="300"/>
        <end position="318"/>
    </location>
</feature>
<protein>
    <recommendedName>
        <fullName evidence="2">AB hydrolase-1 domain-containing protein</fullName>
    </recommendedName>
</protein>
<evidence type="ECO:0000256" key="1">
    <source>
        <dbReference type="SAM" id="MobiDB-lite"/>
    </source>
</evidence>
<keyword evidence="4" id="KW-1185">Reference proteome</keyword>
<dbReference type="RefSeq" id="WP_201364450.1">
    <property type="nucleotide sequence ID" value="NZ_BNJJ01000014.1"/>
</dbReference>
<proteinExistence type="predicted"/>
<comment type="caution">
    <text evidence="3">The sequence shown here is derived from an EMBL/GenBank/DDBJ whole genome shotgun (WGS) entry which is preliminary data.</text>
</comment>
<reference evidence="3 4" key="1">
    <citation type="journal article" date="2021" name="Int. J. Syst. Evol. Microbiol.">
        <title>Reticulibacter mediterranei gen. nov., sp. nov., within the new family Reticulibacteraceae fam. nov., and Ktedonospora formicarum gen. nov., sp. nov., Ktedonobacter robiniae sp. nov., Dictyobacter formicarum sp. nov. and Dictyobacter arantiisoli sp. nov., belonging to the class Ktedonobacteria.</title>
        <authorList>
            <person name="Yabe S."/>
            <person name="Zheng Y."/>
            <person name="Wang C.M."/>
            <person name="Sakai Y."/>
            <person name="Abe K."/>
            <person name="Yokota A."/>
            <person name="Donadio S."/>
            <person name="Cavaletti L."/>
            <person name="Monciardini P."/>
        </authorList>
    </citation>
    <scope>NUCLEOTIDE SEQUENCE [LARGE SCALE GENOMIC DNA]</scope>
    <source>
        <strain evidence="3 4">SOSP1-9</strain>
    </source>
</reference>
<accession>A0ABQ3VKV0</accession>
<dbReference type="InterPro" id="IPR029058">
    <property type="entry name" value="AB_hydrolase_fold"/>
</dbReference>
<evidence type="ECO:0000313" key="3">
    <source>
        <dbReference type="EMBL" id="GHO86837.1"/>
    </source>
</evidence>
<dbReference type="EMBL" id="BNJJ01000014">
    <property type="protein sequence ID" value="GHO86837.1"/>
    <property type="molecule type" value="Genomic_DNA"/>
</dbReference>